<feature type="domain" description="Peptidase M16 N-terminal" evidence="1">
    <location>
        <begin position="64"/>
        <end position="174"/>
    </location>
</feature>
<organism evidence="3 4">
    <name type="scientific">Fusibacter ferrireducens</name>
    <dbReference type="NCBI Taxonomy" id="2785058"/>
    <lineage>
        <taxon>Bacteria</taxon>
        <taxon>Bacillati</taxon>
        <taxon>Bacillota</taxon>
        <taxon>Clostridia</taxon>
        <taxon>Eubacteriales</taxon>
        <taxon>Eubacteriales Family XII. Incertae Sedis</taxon>
        <taxon>Fusibacter</taxon>
    </lineage>
</organism>
<dbReference type="Gene3D" id="3.30.830.10">
    <property type="entry name" value="Metalloenzyme, LuxS/M16 peptidase-like"/>
    <property type="match status" value="2"/>
</dbReference>
<feature type="domain" description="Peptidase M16 C-terminal" evidence="2">
    <location>
        <begin position="183"/>
        <end position="361"/>
    </location>
</feature>
<evidence type="ECO:0000313" key="4">
    <source>
        <dbReference type="Proteomes" id="UP000614200"/>
    </source>
</evidence>
<dbReference type="InterPro" id="IPR007863">
    <property type="entry name" value="Peptidase_M16_C"/>
</dbReference>
<evidence type="ECO:0000259" key="2">
    <source>
        <dbReference type="Pfam" id="PF05193"/>
    </source>
</evidence>
<gene>
    <name evidence="3" type="ORF">ISU02_00620</name>
</gene>
<dbReference type="Pfam" id="PF05193">
    <property type="entry name" value="Peptidase_M16_C"/>
    <property type="match status" value="1"/>
</dbReference>
<dbReference type="InterPro" id="IPR011765">
    <property type="entry name" value="Pept_M16_N"/>
</dbReference>
<dbReference type="NCBIfam" id="NF047421">
    <property type="entry name" value="YfmH_fam"/>
    <property type="match status" value="1"/>
</dbReference>
<keyword evidence="4" id="KW-1185">Reference proteome</keyword>
<protein>
    <submittedName>
        <fullName evidence="3">Insulinase family protein</fullName>
    </submittedName>
</protein>
<dbReference type="RefSeq" id="WP_194699842.1">
    <property type="nucleotide sequence ID" value="NZ_JADKNH010000001.1"/>
</dbReference>
<comment type="caution">
    <text evidence="3">The sequence shown here is derived from an EMBL/GenBank/DDBJ whole genome shotgun (WGS) entry which is preliminary data.</text>
</comment>
<sequence>MKIETISNDYLNESYHRAVLESGLEVIIVPKKDFVKRYAFFIVQYGGIHNQFYTSDGDLVEMPAGIAHFLEHQVFEDAGRNTFSAFEEFGANVNAYTSNYATVYHCDAVKYTKEAIKVLMEFVQTLNINEKSIKKELGVIEQEIRMYEDEPTWRLNRELMRGLLKEHPSKEEIAGSVASIQHIDVEKVLLCYNSFYTPENMKMVIYGDLDAKEMIEYVDSLQTLEFKQRRKTARKVDFKEPYPVHKKRSVIYGDVYKNRFELGFKHTKPLIGNCYNFMGAIKLVVDLMFGRGSQFYKDAYEQNLVQSQFEFDIQIEENFSYVVISNDTDEIEAVEKMIFDTIRAFKSNGFDPVDFERIKRKMIGRVLSSLNSLSTIASNFTYQITRNRNFYNQIEAYKDIEYDYMLEVFNYFFEDEANHSMAILLKNELKE</sequence>
<dbReference type="EMBL" id="JADKNH010000001">
    <property type="protein sequence ID" value="MBF4691595.1"/>
    <property type="molecule type" value="Genomic_DNA"/>
</dbReference>
<dbReference type="Proteomes" id="UP000614200">
    <property type="component" value="Unassembled WGS sequence"/>
</dbReference>
<name>A0ABR9ZMB6_9FIRM</name>
<dbReference type="PANTHER" id="PTHR11851">
    <property type="entry name" value="METALLOPROTEASE"/>
    <property type="match status" value="1"/>
</dbReference>
<evidence type="ECO:0000313" key="3">
    <source>
        <dbReference type="EMBL" id="MBF4691595.1"/>
    </source>
</evidence>
<dbReference type="Pfam" id="PF00675">
    <property type="entry name" value="Peptidase_M16"/>
    <property type="match status" value="1"/>
</dbReference>
<dbReference type="InterPro" id="IPR011249">
    <property type="entry name" value="Metalloenz_LuxS/M16"/>
</dbReference>
<proteinExistence type="predicted"/>
<evidence type="ECO:0000259" key="1">
    <source>
        <dbReference type="Pfam" id="PF00675"/>
    </source>
</evidence>
<accession>A0ABR9ZMB6</accession>
<dbReference type="InterPro" id="IPR050361">
    <property type="entry name" value="MPP/UQCRC_Complex"/>
</dbReference>
<dbReference type="PANTHER" id="PTHR11851:SF134">
    <property type="entry name" value="ZINC-DEPENDENT PROTEASE"/>
    <property type="match status" value="1"/>
</dbReference>
<dbReference type="SUPFAM" id="SSF63411">
    <property type="entry name" value="LuxS/MPP-like metallohydrolase"/>
    <property type="match status" value="2"/>
</dbReference>
<reference evidence="3 4" key="1">
    <citation type="submission" date="2020-11" db="EMBL/GenBank/DDBJ databases">
        <title>Fusibacter basophilias sp. nov.</title>
        <authorList>
            <person name="Qiu D."/>
        </authorList>
    </citation>
    <scope>NUCLEOTIDE SEQUENCE [LARGE SCALE GENOMIC DNA]</scope>
    <source>
        <strain evidence="3 4">Q10-2</strain>
    </source>
</reference>